<evidence type="ECO:0000313" key="8">
    <source>
        <dbReference type="Proteomes" id="UP000828390"/>
    </source>
</evidence>
<dbReference type="SUPFAM" id="SSF50104">
    <property type="entry name" value="Translation proteins SH3-like domain"/>
    <property type="match status" value="1"/>
</dbReference>
<reference evidence="7" key="2">
    <citation type="submission" date="2020-11" db="EMBL/GenBank/DDBJ databases">
        <authorList>
            <person name="McCartney M.A."/>
            <person name="Auch B."/>
            <person name="Kono T."/>
            <person name="Mallez S."/>
            <person name="Becker A."/>
            <person name="Gohl D.M."/>
            <person name="Silverstein K.A.T."/>
            <person name="Koren S."/>
            <person name="Bechman K.B."/>
            <person name="Herman A."/>
            <person name="Abrahante J.E."/>
            <person name="Garbe J."/>
        </authorList>
    </citation>
    <scope>NUCLEOTIDE SEQUENCE</scope>
    <source>
        <strain evidence="7">Duluth1</strain>
        <tissue evidence="7">Whole animal</tissue>
    </source>
</reference>
<dbReference type="GO" id="GO:0003735">
    <property type="term" value="F:structural constituent of ribosome"/>
    <property type="evidence" value="ECO:0007669"/>
    <property type="project" value="InterPro"/>
</dbReference>
<proteinExistence type="inferred from homology"/>
<dbReference type="EMBL" id="JAIWYP010000012">
    <property type="protein sequence ID" value="KAH3729350.1"/>
    <property type="molecule type" value="Genomic_DNA"/>
</dbReference>
<evidence type="ECO:0000256" key="1">
    <source>
        <dbReference type="ARBA" id="ARBA00005781"/>
    </source>
</evidence>
<evidence type="ECO:0000256" key="4">
    <source>
        <dbReference type="ARBA" id="ARBA00035288"/>
    </source>
</evidence>
<keyword evidence="3" id="KW-0687">Ribonucleoprotein</keyword>
<keyword evidence="8" id="KW-1185">Reference proteome</keyword>
<dbReference type="InterPro" id="IPR008991">
    <property type="entry name" value="Translation_prot_SH3-like_sf"/>
</dbReference>
<dbReference type="OrthoDB" id="432645at2759"/>
<dbReference type="Proteomes" id="UP000828390">
    <property type="component" value="Unassembled WGS sequence"/>
</dbReference>
<dbReference type="GO" id="GO:0006412">
    <property type="term" value="P:translation"/>
    <property type="evidence" value="ECO:0007669"/>
    <property type="project" value="InterPro"/>
</dbReference>
<name>A0A9D4CSC8_DREPO</name>
<organism evidence="7 8">
    <name type="scientific">Dreissena polymorpha</name>
    <name type="common">Zebra mussel</name>
    <name type="synonym">Mytilus polymorpha</name>
    <dbReference type="NCBI Taxonomy" id="45954"/>
    <lineage>
        <taxon>Eukaryota</taxon>
        <taxon>Metazoa</taxon>
        <taxon>Spiralia</taxon>
        <taxon>Lophotrochozoa</taxon>
        <taxon>Mollusca</taxon>
        <taxon>Bivalvia</taxon>
        <taxon>Autobranchia</taxon>
        <taxon>Heteroconchia</taxon>
        <taxon>Euheterodonta</taxon>
        <taxon>Imparidentia</taxon>
        <taxon>Neoheterodontei</taxon>
        <taxon>Myida</taxon>
        <taxon>Dreissenoidea</taxon>
        <taxon>Dreissenidae</taxon>
        <taxon>Dreissena</taxon>
    </lineage>
</organism>
<feature type="region of interest" description="Disordered" evidence="6">
    <location>
        <begin position="34"/>
        <end position="71"/>
    </location>
</feature>
<evidence type="ECO:0000256" key="3">
    <source>
        <dbReference type="ARBA" id="ARBA00023274"/>
    </source>
</evidence>
<dbReference type="AlphaFoldDB" id="A0A9D4CSC8"/>
<evidence type="ECO:0000256" key="6">
    <source>
        <dbReference type="SAM" id="MobiDB-lite"/>
    </source>
</evidence>
<evidence type="ECO:0000313" key="7">
    <source>
        <dbReference type="EMBL" id="KAH3729350.1"/>
    </source>
</evidence>
<keyword evidence="2" id="KW-0689">Ribosomal protein</keyword>
<dbReference type="GO" id="GO:0005762">
    <property type="term" value="C:mitochondrial large ribosomal subunit"/>
    <property type="evidence" value="ECO:0007669"/>
    <property type="project" value="TreeGrafter"/>
</dbReference>
<reference evidence="7" key="1">
    <citation type="journal article" date="2019" name="bioRxiv">
        <title>The Genome of the Zebra Mussel, Dreissena polymorpha: A Resource for Invasive Species Research.</title>
        <authorList>
            <person name="McCartney M.A."/>
            <person name="Auch B."/>
            <person name="Kono T."/>
            <person name="Mallez S."/>
            <person name="Zhang Y."/>
            <person name="Obille A."/>
            <person name="Becker A."/>
            <person name="Abrahante J.E."/>
            <person name="Garbe J."/>
            <person name="Badalamenti J.P."/>
            <person name="Herman A."/>
            <person name="Mangelson H."/>
            <person name="Liachko I."/>
            <person name="Sullivan S."/>
            <person name="Sone E.D."/>
            <person name="Koren S."/>
            <person name="Silverstein K.A.T."/>
            <person name="Beckman K.B."/>
            <person name="Gohl D.M."/>
        </authorList>
    </citation>
    <scope>NUCLEOTIDE SEQUENCE</scope>
    <source>
        <strain evidence="7">Duluth1</strain>
        <tissue evidence="7">Whole animal</tissue>
    </source>
</reference>
<comment type="caution">
    <text evidence="7">The sequence shown here is derived from an EMBL/GenBank/DDBJ whole genome shotgun (WGS) entry which is preliminary data.</text>
</comment>
<evidence type="ECO:0000256" key="5">
    <source>
        <dbReference type="ARBA" id="ARBA00035359"/>
    </source>
</evidence>
<dbReference type="PANTHER" id="PTHR15680:SF9">
    <property type="entry name" value="LARGE RIBOSOMAL SUBUNIT PROTEIN BL19M"/>
    <property type="match status" value="1"/>
</dbReference>
<dbReference type="InterPro" id="IPR038657">
    <property type="entry name" value="Ribosomal_bL19_sf"/>
</dbReference>
<accession>A0A9D4CSC8</accession>
<sequence length="310" mass="37059">MNTSLIKHLCTLLLRTNGELSTISKRCYQSHRIRNQTLDKHRTSPLNKQKTEDAKNDSKPVTNKDPEVPTRFLQKNPEFLPNPDWGYRDQIAEMVERNDMYRRRRNIFMPEFYVGSILAVTLADKFALGKTSRFLGLCIYRGDQGLHHKIILRNVIDNEGVEMMYELYSPLIQKIEVIKLERRLDDELFYLRDCPLEYSYFPQDMESQNIFKDMPVTTNTIKVKLNPRPWSQRWERVDLQGVEPFTGWKSEKQRLKLKRLANQPQVKKEWEKMDLMKHYRESIPPEESMRIYGEVVKDAKDWKNREERET</sequence>
<dbReference type="InterPro" id="IPR001857">
    <property type="entry name" value="Ribosomal_bL19"/>
</dbReference>
<comment type="similarity">
    <text evidence="1">Belongs to the bacterial ribosomal protein bL19 family.</text>
</comment>
<dbReference type="Gene3D" id="2.30.30.790">
    <property type="match status" value="1"/>
</dbReference>
<feature type="compositionally biased region" description="Basic and acidic residues" evidence="6">
    <location>
        <begin position="49"/>
        <end position="68"/>
    </location>
</feature>
<evidence type="ECO:0000256" key="2">
    <source>
        <dbReference type="ARBA" id="ARBA00022980"/>
    </source>
</evidence>
<gene>
    <name evidence="7" type="ORF">DPMN_055318</name>
</gene>
<dbReference type="Pfam" id="PF01245">
    <property type="entry name" value="Ribosomal_L19"/>
    <property type="match status" value="1"/>
</dbReference>
<protein>
    <recommendedName>
        <fullName evidence="4">Large ribosomal subunit protein bL19m</fullName>
    </recommendedName>
    <alternativeName>
        <fullName evidence="5">39S ribosomal protein L19, mitochondrial</fullName>
    </alternativeName>
</protein>
<dbReference type="PANTHER" id="PTHR15680">
    <property type="entry name" value="RIBOSOMAL PROTEIN L19"/>
    <property type="match status" value="1"/>
</dbReference>